<keyword evidence="2" id="KW-1185">Reference proteome</keyword>
<sequence length="278" mass="31704">MAGLSCSIAAFTVGCHLTRKATSPRTEPFAVNGLERLVHKPLMTVYKINPGGATYPPITLYEDGLVIGLQPLEKDAAGPDWWVAHLTPHELAEFRERFEATDIDRVPSYIHLVEGLKDGVSTRILFRMRDGWRSVSVYGMRDDGKAESYGMQGMDASSAPDEFIAAYRMLKEFHPAGATPWKPELIEIEVRDMSGSHAPPFPWPREVPAPPEDATTPEKVETEAYRHILPGIHRTTMRMLILRANHAFEFNGRKWWLSMRDLLPEEDYLREVERQQYW</sequence>
<evidence type="ECO:0000313" key="2">
    <source>
        <dbReference type="Proteomes" id="UP001370348"/>
    </source>
</evidence>
<organism evidence="1 2">
    <name type="scientific">Pendulispora albinea</name>
    <dbReference type="NCBI Taxonomy" id="2741071"/>
    <lineage>
        <taxon>Bacteria</taxon>
        <taxon>Pseudomonadati</taxon>
        <taxon>Myxococcota</taxon>
        <taxon>Myxococcia</taxon>
        <taxon>Myxococcales</taxon>
        <taxon>Sorangiineae</taxon>
        <taxon>Pendulisporaceae</taxon>
        <taxon>Pendulispora</taxon>
    </lineage>
</organism>
<dbReference type="EMBL" id="CP089984">
    <property type="protein sequence ID" value="WXB14811.1"/>
    <property type="molecule type" value="Genomic_DNA"/>
</dbReference>
<proteinExistence type="predicted"/>
<dbReference type="RefSeq" id="WP_394824435.1">
    <property type="nucleotide sequence ID" value="NZ_CP089984.1"/>
</dbReference>
<evidence type="ECO:0000313" key="1">
    <source>
        <dbReference type="EMBL" id="WXB14811.1"/>
    </source>
</evidence>
<protein>
    <submittedName>
        <fullName evidence="1">Uncharacterized protein</fullName>
    </submittedName>
</protein>
<dbReference type="Proteomes" id="UP001370348">
    <property type="component" value="Chromosome"/>
</dbReference>
<name>A0ABZ2LV60_9BACT</name>
<gene>
    <name evidence="1" type="ORF">LZC94_44215</name>
</gene>
<accession>A0ABZ2LV60</accession>
<reference evidence="1 2" key="1">
    <citation type="submission" date="2021-12" db="EMBL/GenBank/DDBJ databases">
        <title>Discovery of the Pendulisporaceae a myxobacterial family with distinct sporulation behavior and unique specialized metabolism.</title>
        <authorList>
            <person name="Garcia R."/>
            <person name="Popoff A."/>
            <person name="Bader C.D."/>
            <person name="Loehr J."/>
            <person name="Walesch S."/>
            <person name="Walt C."/>
            <person name="Boldt J."/>
            <person name="Bunk B."/>
            <person name="Haeckl F.J.F.P.J."/>
            <person name="Gunesch A.P."/>
            <person name="Birkelbach J."/>
            <person name="Nuebel U."/>
            <person name="Pietschmann T."/>
            <person name="Bach T."/>
            <person name="Mueller R."/>
        </authorList>
    </citation>
    <scope>NUCLEOTIDE SEQUENCE [LARGE SCALE GENOMIC DNA]</scope>
    <source>
        <strain evidence="1 2">MSr11954</strain>
    </source>
</reference>